<comment type="caution">
    <text evidence="1">The sequence shown here is derived from an EMBL/GenBank/DDBJ whole genome shotgun (WGS) entry which is preliminary data.</text>
</comment>
<sequence>MKLENGVLHLNAALKKYPHTEGLISGAISVPGLSLDCQVVEPIHRAFAPMARTQAYDVSEMAIVTCLQAKAYGKPLIMLPTVLAARLQQGCIVYNRKRGPLGVIDLPGARVGVRAYTQTTGMWVRAILDGTYGVASERIEWITFEGGHLEQYRDPAFVTRAPAGKEMLQMLLDGEIDAAIFGNDLPSHEDIAPLIPDPAAADKLWYAQHGFYPTNHVAVMRSDVAQAHPQAVRDVYRLLRLGKDATPDPVAARKRVPDGIEAMRGALDMIIRHCERQQLLPRKISVDEIFADSLEYLGADAR</sequence>
<accession>A0A246WM17</accession>
<dbReference type="RefSeq" id="WP_088752361.1">
    <property type="nucleotide sequence ID" value="NZ_NJGU01000013.1"/>
</dbReference>
<dbReference type="SUPFAM" id="SSF53850">
    <property type="entry name" value="Periplasmic binding protein-like II"/>
    <property type="match status" value="1"/>
</dbReference>
<organism evidence="1 2">
    <name type="scientific">Herbaspirillum robiniae</name>
    <dbReference type="NCBI Taxonomy" id="2014887"/>
    <lineage>
        <taxon>Bacteria</taxon>
        <taxon>Pseudomonadati</taxon>
        <taxon>Pseudomonadota</taxon>
        <taxon>Betaproteobacteria</taxon>
        <taxon>Burkholderiales</taxon>
        <taxon>Oxalobacteraceae</taxon>
        <taxon>Herbaspirillum</taxon>
    </lineage>
</organism>
<dbReference type="Gene3D" id="3.40.190.10">
    <property type="entry name" value="Periplasmic binding protein-like II"/>
    <property type="match status" value="2"/>
</dbReference>
<protein>
    <recommendedName>
        <fullName evidence="3">4,5-dihydroxyphthalate decarboxylase</fullName>
    </recommendedName>
</protein>
<dbReference type="AlphaFoldDB" id="A0A246WM17"/>
<evidence type="ECO:0000313" key="2">
    <source>
        <dbReference type="Proteomes" id="UP000197596"/>
    </source>
</evidence>
<dbReference type="Proteomes" id="UP000197596">
    <property type="component" value="Unassembled WGS sequence"/>
</dbReference>
<proteinExistence type="predicted"/>
<gene>
    <name evidence="1" type="ORF">CEJ42_20540</name>
</gene>
<evidence type="ECO:0008006" key="3">
    <source>
        <dbReference type="Google" id="ProtNLM"/>
    </source>
</evidence>
<evidence type="ECO:0000313" key="1">
    <source>
        <dbReference type="EMBL" id="OWY27021.1"/>
    </source>
</evidence>
<dbReference type="EMBL" id="NJGU01000013">
    <property type="protein sequence ID" value="OWY27021.1"/>
    <property type="molecule type" value="Genomic_DNA"/>
</dbReference>
<reference evidence="1 2" key="1">
    <citation type="submission" date="2017-06" db="EMBL/GenBank/DDBJ databases">
        <title>Herbaspirillum phytohormonus sp. nov., isolated from the root nodule of Robinia pseudoacacia in lead-zinc mine.</title>
        <authorList>
            <person name="Fan M."/>
            <person name="Lin Y."/>
        </authorList>
    </citation>
    <scope>NUCLEOTIDE SEQUENCE [LARGE SCALE GENOMIC DNA]</scope>
    <source>
        <strain evidence="1 2">HZ10</strain>
    </source>
</reference>
<name>A0A246WM17_9BURK</name>